<evidence type="ECO:0000313" key="2">
    <source>
        <dbReference type="Proteomes" id="UP000193648"/>
    </source>
</evidence>
<gene>
    <name evidence="1" type="ORF">BCR41DRAFT_409744</name>
</gene>
<dbReference type="Proteomes" id="UP000193648">
    <property type="component" value="Unassembled WGS sequence"/>
</dbReference>
<comment type="caution">
    <text evidence="1">The sequence shown here is derived from an EMBL/GenBank/DDBJ whole genome shotgun (WGS) entry which is preliminary data.</text>
</comment>
<protein>
    <submittedName>
        <fullName evidence="1">Uncharacterized protein</fullName>
    </submittedName>
</protein>
<dbReference type="InParanoid" id="A0A1Y2GZT2"/>
<evidence type="ECO:0000313" key="1">
    <source>
        <dbReference type="EMBL" id="ORZ27820.1"/>
    </source>
</evidence>
<keyword evidence="2" id="KW-1185">Reference proteome</keyword>
<dbReference type="RefSeq" id="XP_021885523.1">
    <property type="nucleotide sequence ID" value="XM_022029416.1"/>
</dbReference>
<proteinExistence type="predicted"/>
<accession>A0A1Y2GZT2</accession>
<sequence>MQFIKRAWELLAVVFTSMHPARILAHAHLRAVLSRAQSSFRNWLTFLSSSRTSSVQELKRMVNSEILLSNLVLEKVGIWNIAHRQ</sequence>
<name>A0A1Y2GZT2_9FUNG</name>
<dbReference type="AlphaFoldDB" id="A0A1Y2GZT2"/>
<dbReference type="GeneID" id="33571259"/>
<dbReference type="EMBL" id="MCFF01000003">
    <property type="protein sequence ID" value="ORZ27820.1"/>
    <property type="molecule type" value="Genomic_DNA"/>
</dbReference>
<reference evidence="1 2" key="1">
    <citation type="submission" date="2016-07" db="EMBL/GenBank/DDBJ databases">
        <title>Pervasive Adenine N6-methylation of Active Genes in Fungi.</title>
        <authorList>
            <consortium name="DOE Joint Genome Institute"/>
            <person name="Mondo S.J."/>
            <person name="Dannebaum R.O."/>
            <person name="Kuo R.C."/>
            <person name="Labutti K."/>
            <person name="Haridas S."/>
            <person name="Kuo A."/>
            <person name="Salamov A."/>
            <person name="Ahrendt S.R."/>
            <person name="Lipzen A."/>
            <person name="Sullivan W."/>
            <person name="Andreopoulos W.B."/>
            <person name="Clum A."/>
            <person name="Lindquist E."/>
            <person name="Daum C."/>
            <person name="Ramamoorthy G.K."/>
            <person name="Gryganskyi A."/>
            <person name="Culley D."/>
            <person name="Magnuson J.K."/>
            <person name="James T.Y."/>
            <person name="O'Malley M.A."/>
            <person name="Stajich J.E."/>
            <person name="Spatafora J.W."/>
            <person name="Visel A."/>
            <person name="Grigoriev I.V."/>
        </authorList>
    </citation>
    <scope>NUCLEOTIDE SEQUENCE [LARGE SCALE GENOMIC DNA]</scope>
    <source>
        <strain evidence="1 2">NRRL 3116</strain>
    </source>
</reference>
<organism evidence="1 2">
    <name type="scientific">Lobosporangium transversale</name>
    <dbReference type="NCBI Taxonomy" id="64571"/>
    <lineage>
        <taxon>Eukaryota</taxon>
        <taxon>Fungi</taxon>
        <taxon>Fungi incertae sedis</taxon>
        <taxon>Mucoromycota</taxon>
        <taxon>Mortierellomycotina</taxon>
        <taxon>Mortierellomycetes</taxon>
        <taxon>Mortierellales</taxon>
        <taxon>Mortierellaceae</taxon>
        <taxon>Lobosporangium</taxon>
    </lineage>
</organism>